<dbReference type="GO" id="GO:0005737">
    <property type="term" value="C:cytoplasm"/>
    <property type="evidence" value="ECO:0007669"/>
    <property type="project" value="TreeGrafter"/>
</dbReference>
<name>A0AAP0D214_9ASTR</name>
<comment type="similarity">
    <text evidence="1 2">Belongs to the BetVI family.</text>
</comment>
<dbReference type="GO" id="GO:0005634">
    <property type="term" value="C:nucleus"/>
    <property type="evidence" value="ECO:0007669"/>
    <property type="project" value="TreeGrafter"/>
</dbReference>
<dbReference type="PROSITE" id="PS00451">
    <property type="entry name" value="PATHOGENESIS_BETVI"/>
    <property type="match status" value="1"/>
</dbReference>
<dbReference type="InterPro" id="IPR050279">
    <property type="entry name" value="Plant_def-hormone_signal"/>
</dbReference>
<reference evidence="4 5" key="1">
    <citation type="submission" date="2024-04" db="EMBL/GenBank/DDBJ databases">
        <title>The reference genome of an endangered Asteraceae, Deinandra increscens subsp. villosa, native to the Central Coast of California.</title>
        <authorList>
            <person name="Guilliams M."/>
            <person name="Hasenstab-Lehman K."/>
            <person name="Meyer R."/>
            <person name="Mcevoy S."/>
        </authorList>
    </citation>
    <scope>NUCLEOTIDE SEQUENCE [LARGE SCALE GENOMIC DNA]</scope>
    <source>
        <tissue evidence="4">Leaf</tissue>
    </source>
</reference>
<evidence type="ECO:0000313" key="5">
    <source>
        <dbReference type="Proteomes" id="UP001408789"/>
    </source>
</evidence>
<gene>
    <name evidence="4" type="ORF">SSX86_014318</name>
</gene>
<proteinExistence type="inferred from homology"/>
<dbReference type="Gene3D" id="3.30.530.20">
    <property type="match status" value="1"/>
</dbReference>
<dbReference type="InterPro" id="IPR024949">
    <property type="entry name" value="Bet_v_I_allergen"/>
</dbReference>
<evidence type="ECO:0000313" key="4">
    <source>
        <dbReference type="EMBL" id="KAK9066994.1"/>
    </source>
</evidence>
<dbReference type="SUPFAM" id="SSF55961">
    <property type="entry name" value="Bet v1-like"/>
    <property type="match status" value="1"/>
</dbReference>
<keyword evidence="2" id="KW-0611">Plant defense</keyword>
<dbReference type="GO" id="GO:0038023">
    <property type="term" value="F:signaling receptor activity"/>
    <property type="evidence" value="ECO:0007669"/>
    <property type="project" value="InterPro"/>
</dbReference>
<dbReference type="Pfam" id="PF00407">
    <property type="entry name" value="Bet_v_1"/>
    <property type="match status" value="1"/>
</dbReference>
<dbReference type="InterPro" id="IPR023393">
    <property type="entry name" value="START-like_dom_sf"/>
</dbReference>
<organism evidence="4 5">
    <name type="scientific">Deinandra increscens subsp. villosa</name>
    <dbReference type="NCBI Taxonomy" id="3103831"/>
    <lineage>
        <taxon>Eukaryota</taxon>
        <taxon>Viridiplantae</taxon>
        <taxon>Streptophyta</taxon>
        <taxon>Embryophyta</taxon>
        <taxon>Tracheophyta</taxon>
        <taxon>Spermatophyta</taxon>
        <taxon>Magnoliopsida</taxon>
        <taxon>eudicotyledons</taxon>
        <taxon>Gunneridae</taxon>
        <taxon>Pentapetalae</taxon>
        <taxon>asterids</taxon>
        <taxon>campanulids</taxon>
        <taxon>Asterales</taxon>
        <taxon>Asteraceae</taxon>
        <taxon>Asteroideae</taxon>
        <taxon>Heliantheae alliance</taxon>
        <taxon>Madieae</taxon>
        <taxon>Madiinae</taxon>
        <taxon>Deinandra</taxon>
    </lineage>
</organism>
<dbReference type="EMBL" id="JBCNJP010000015">
    <property type="protein sequence ID" value="KAK9066994.1"/>
    <property type="molecule type" value="Genomic_DNA"/>
</dbReference>
<protein>
    <recommendedName>
        <fullName evidence="3">Bet v I/Major latex protein domain-containing protein</fullName>
    </recommendedName>
</protein>
<evidence type="ECO:0000256" key="1">
    <source>
        <dbReference type="ARBA" id="ARBA00009744"/>
    </source>
</evidence>
<dbReference type="InterPro" id="IPR000916">
    <property type="entry name" value="Bet_v_I/MLP"/>
</dbReference>
<dbReference type="PRINTS" id="PR00634">
    <property type="entry name" value="BETALLERGEN"/>
</dbReference>
<evidence type="ECO:0000256" key="2">
    <source>
        <dbReference type="RuleBase" id="RU000409"/>
    </source>
</evidence>
<evidence type="ECO:0000259" key="3">
    <source>
        <dbReference type="SMART" id="SM01037"/>
    </source>
</evidence>
<dbReference type="PANTHER" id="PTHR31213:SF55">
    <property type="entry name" value="STRESS-INDUCED PROTEIN SAM22"/>
    <property type="match status" value="1"/>
</dbReference>
<dbReference type="GO" id="GO:0006952">
    <property type="term" value="P:defense response"/>
    <property type="evidence" value="ECO:0007669"/>
    <property type="project" value="UniProtKB-KW"/>
</dbReference>
<feature type="domain" description="Bet v I/Major latex protein" evidence="3">
    <location>
        <begin position="1"/>
        <end position="154"/>
    </location>
</feature>
<dbReference type="PANTHER" id="PTHR31213">
    <property type="entry name" value="OS08G0374000 PROTEIN-RELATED"/>
    <property type="match status" value="1"/>
</dbReference>
<keyword evidence="5" id="KW-1185">Reference proteome</keyword>
<accession>A0AAP0D214</accession>
<dbReference type="AlphaFoldDB" id="A0AAP0D214"/>
<dbReference type="GO" id="GO:0004864">
    <property type="term" value="F:protein phosphatase inhibitor activity"/>
    <property type="evidence" value="ECO:0007669"/>
    <property type="project" value="InterPro"/>
</dbReference>
<dbReference type="FunFam" id="3.30.530.20:FF:000007">
    <property type="entry name" value="Major pollen allergen Bet v 1-A"/>
    <property type="match status" value="1"/>
</dbReference>
<sequence length="158" mass="17580">MSFVTLEVEVPSQFPADRVFKVFSDFDTIAPKVLPQVFKSIETVQGNGDVGTIKTFTFGDAVPFTSAKYKVDALDVSNNSYSYSFIEGDNLIGILESISYHVKVVPSSDGGSVFKQTVKYNCKGDEKPAEEFLKKEKELYENTYKAIEAYAVAHPETY</sequence>
<comment type="caution">
    <text evidence="4">The sequence shown here is derived from an EMBL/GenBank/DDBJ whole genome shotgun (WGS) entry which is preliminary data.</text>
</comment>
<dbReference type="SMART" id="SM01037">
    <property type="entry name" value="Bet_v_1"/>
    <property type="match status" value="1"/>
</dbReference>
<dbReference type="GO" id="GO:0010427">
    <property type="term" value="F:abscisic acid binding"/>
    <property type="evidence" value="ECO:0007669"/>
    <property type="project" value="InterPro"/>
</dbReference>
<dbReference type="GO" id="GO:0009738">
    <property type="term" value="P:abscisic acid-activated signaling pathway"/>
    <property type="evidence" value="ECO:0007669"/>
    <property type="project" value="InterPro"/>
</dbReference>
<keyword evidence="2" id="KW-0568">Pathogenesis-related protein</keyword>
<dbReference type="Proteomes" id="UP001408789">
    <property type="component" value="Unassembled WGS sequence"/>
</dbReference>
<dbReference type="CDD" id="cd07816">
    <property type="entry name" value="Bet_v1-like"/>
    <property type="match status" value="1"/>
</dbReference>